<keyword evidence="5 12" id="KW-1133">Transmembrane helix</keyword>
<dbReference type="AlphaFoldDB" id="A0A0N1P0N9"/>
<evidence type="ECO:0000256" key="12">
    <source>
        <dbReference type="SAM" id="Phobius"/>
    </source>
</evidence>
<evidence type="ECO:0000256" key="5">
    <source>
        <dbReference type="ARBA" id="ARBA00022989"/>
    </source>
</evidence>
<reference evidence="14 15" key="1">
    <citation type="submission" date="2015-06" db="EMBL/GenBank/DDBJ databases">
        <title>Draft genome of the ant-associated black yeast Phialophora attae CBS 131958.</title>
        <authorList>
            <person name="Moreno L.F."/>
            <person name="Stielow B.J."/>
            <person name="de Hoog S."/>
            <person name="Vicente V.A."/>
            <person name="Weiss V.A."/>
            <person name="de Vries M."/>
            <person name="Cruz L.M."/>
            <person name="Souza E.M."/>
        </authorList>
    </citation>
    <scope>NUCLEOTIDE SEQUENCE [LARGE SCALE GENOMIC DNA]</scope>
    <source>
        <strain evidence="14 15">CBS 131958</strain>
    </source>
</reference>
<comment type="similarity">
    <text evidence="2">Belongs to the purine-cytosine permease (2.A.39) family.</text>
</comment>
<keyword evidence="7" id="KW-0238">DNA-binding</keyword>
<feature type="transmembrane region" description="Helical" evidence="12">
    <location>
        <begin position="745"/>
        <end position="765"/>
    </location>
</feature>
<keyword evidence="8 12" id="KW-0472">Membrane</keyword>
<gene>
    <name evidence="14" type="ORF">AB675_7122</name>
</gene>
<dbReference type="OrthoDB" id="2018619at2759"/>
<feature type="transmembrane region" description="Helical" evidence="12">
    <location>
        <begin position="1080"/>
        <end position="1102"/>
    </location>
</feature>
<evidence type="ECO:0000313" key="14">
    <source>
        <dbReference type="EMBL" id="KPI43612.1"/>
    </source>
</evidence>
<dbReference type="Pfam" id="PF02133">
    <property type="entry name" value="Transp_cyt_pur"/>
    <property type="match status" value="1"/>
</dbReference>
<keyword evidence="3 12" id="KW-0812">Transmembrane</keyword>
<dbReference type="PANTHER" id="PTHR30618:SF15">
    <property type="entry name" value="NICOTINAMIDE RIBOSIDE TRANSPORTER 1-RELATED"/>
    <property type="match status" value="1"/>
</dbReference>
<feature type="domain" description="Zn(2)-C6 fungal-type" evidence="13">
    <location>
        <begin position="32"/>
        <end position="61"/>
    </location>
</feature>
<evidence type="ECO:0000256" key="2">
    <source>
        <dbReference type="ARBA" id="ARBA00008974"/>
    </source>
</evidence>
<comment type="subcellular location">
    <subcellularLocation>
        <location evidence="1">Membrane</location>
        <topology evidence="1">Multi-pass membrane protein</topology>
    </subcellularLocation>
</comment>
<dbReference type="RefSeq" id="XP_018003575.1">
    <property type="nucleotide sequence ID" value="XM_018147467.1"/>
</dbReference>
<dbReference type="GO" id="GO:0003677">
    <property type="term" value="F:DNA binding"/>
    <property type="evidence" value="ECO:0007669"/>
    <property type="project" value="UniProtKB-KW"/>
</dbReference>
<feature type="compositionally biased region" description="Low complexity" evidence="11">
    <location>
        <begin position="93"/>
        <end position="107"/>
    </location>
</feature>
<dbReference type="SMART" id="SM00906">
    <property type="entry name" value="Fungal_trans"/>
    <property type="match status" value="1"/>
</dbReference>
<dbReference type="Gene3D" id="1.10.4160.10">
    <property type="entry name" value="Hydantoin permease"/>
    <property type="match status" value="1"/>
</dbReference>
<evidence type="ECO:0000256" key="1">
    <source>
        <dbReference type="ARBA" id="ARBA00004141"/>
    </source>
</evidence>
<evidence type="ECO:0000256" key="11">
    <source>
        <dbReference type="SAM" id="MobiDB-lite"/>
    </source>
</evidence>
<protein>
    <submittedName>
        <fullName evidence="14">Putative permease</fullName>
    </submittedName>
</protein>
<feature type="transmembrane region" description="Helical" evidence="12">
    <location>
        <begin position="1122"/>
        <end position="1142"/>
    </location>
</feature>
<keyword evidence="15" id="KW-1185">Reference proteome</keyword>
<evidence type="ECO:0000256" key="9">
    <source>
        <dbReference type="ARBA" id="ARBA00023163"/>
    </source>
</evidence>
<feature type="region of interest" description="Disordered" evidence="11">
    <location>
        <begin position="64"/>
        <end position="119"/>
    </location>
</feature>
<dbReference type="Proteomes" id="UP000038010">
    <property type="component" value="Unassembled WGS sequence"/>
</dbReference>
<dbReference type="GO" id="GO:0008270">
    <property type="term" value="F:zinc ion binding"/>
    <property type="evidence" value="ECO:0007669"/>
    <property type="project" value="InterPro"/>
</dbReference>
<keyword evidence="6" id="KW-0805">Transcription regulation</keyword>
<dbReference type="InterPro" id="IPR045225">
    <property type="entry name" value="Uracil/uridine/allantoin_perm"/>
</dbReference>
<evidence type="ECO:0000259" key="13">
    <source>
        <dbReference type="PROSITE" id="PS50048"/>
    </source>
</evidence>
<dbReference type="GeneID" id="28739347"/>
<sequence>MADDSDVHPKPHFKIRSEFGIPRRKGSRKARPCDACRRRKTACVIPDAPPCAYCKSKGIDCKSSSSAPLQSQRVPSHASRTLDSPGEYVIGQSDTSAATTTPHPSTSGRSVPGGLGQGAVQTASWDADAEIYTLEDGLNVTAHSMGLSAEQDGNLLQSFRTVLVDETNRVHNDFLEISAASSDPSLPPAYFTIISDQFQPHDNEIKRDAGVKIEALIESCASQLLRLYFRYVHPEYPILSKGRFLRAFGNDKSSIPASLRGVVYGLGLPFWTYEPESQHRSPPCQQHELFIEARKSLECELDSPNLWTMQACLLIMQDNAPWEWTFESARTWTLSAQALACAQQIGLHRNPRDWKIAAWEKSLRIKLWWAIFASHTWSAITNGNPLHIHDASYTTPDLSMTDLSSDEDISDDFQHIVGASALTANTISLAKFLEQVKLAQIAYRLLSLAFSERGFHERLADSKAYESNLLYIRADLDNWFSFLPQCLTMAYHRQQRISNNCRLHLAYFATRVLLLRALMTPVSKDAKGDPASPMSRYFAGSVAEGQPITQWFGSLSVEDLKTFWDRNARPQLVLIGNFMVYLFVLSSDLDKARTTFQFLETLHQALIRLDSEGTRALLRPTYLRIDSFFNHAALIMRQEPKDEDAYYENTRWINRDLIPMPQERRTFGVLSYAGYWTVTGVNISAWSVGSGLLALGLSPREAIGVVVVGSVITGILAVAGGWVGEKQHIGFTVASRFSWGMNGSYFPVLLRVFIGSMWLGLQAYWGGQSLRVLIGAVIPGECPRSRYAVALLTKQGFAHMKNTFDPGSHLATNDFIALVIWMFAFAGLVFMRPERLQIPFAISFVLVTGSWIGLLIWAVHNAGGAGSMFDQPGTTSNTGSAFMYGITAILGAWGGGTLGQSDWTRYSQRRGAPLLSQMIVAPITVTVTATFGIIVTSAANDIIGGEQLLWNPITLLATIQEQYQSSPRARAGVFFASLGLNSSQLLLAVVLNSMSAGMDMAGLWPSYINIRRGSAIAAVIGIASQPWQILASASKFLTVLSSFGIFIAPVLGILLADYFLIRVRTLKVPDLYTGDASSIYWFRMGVNWRAVVAFVMGVWPFLPGLVVSVNGSSSSSMIGWVRLYDLTFIIATVISAVVFWSVNMVSPPPGLGEASTFDEGIIDQADVRQDSDIEAKLPHDGKPDPDGSVTVEAAN</sequence>
<dbReference type="CDD" id="cd12148">
    <property type="entry name" value="fungal_TF_MHR"/>
    <property type="match status" value="1"/>
</dbReference>
<evidence type="ECO:0000256" key="8">
    <source>
        <dbReference type="ARBA" id="ARBA00023136"/>
    </source>
</evidence>
<keyword evidence="10" id="KW-0539">Nucleus</keyword>
<proteinExistence type="inferred from homology"/>
<evidence type="ECO:0000256" key="10">
    <source>
        <dbReference type="ARBA" id="ARBA00023242"/>
    </source>
</evidence>
<dbReference type="GO" id="GO:0000981">
    <property type="term" value="F:DNA-binding transcription factor activity, RNA polymerase II-specific"/>
    <property type="evidence" value="ECO:0007669"/>
    <property type="project" value="InterPro"/>
</dbReference>
<evidence type="ECO:0000256" key="7">
    <source>
        <dbReference type="ARBA" id="ARBA00023125"/>
    </source>
</evidence>
<dbReference type="EMBL" id="LFJN01000005">
    <property type="protein sequence ID" value="KPI43612.1"/>
    <property type="molecule type" value="Genomic_DNA"/>
</dbReference>
<feature type="region of interest" description="Disordered" evidence="11">
    <location>
        <begin position="1173"/>
        <end position="1195"/>
    </location>
</feature>
<keyword evidence="9" id="KW-0804">Transcription</keyword>
<feature type="transmembrane region" description="Helical" evidence="12">
    <location>
        <begin position="971"/>
        <end position="992"/>
    </location>
</feature>
<dbReference type="PROSITE" id="PS00463">
    <property type="entry name" value="ZN2_CY6_FUNGAL_1"/>
    <property type="match status" value="1"/>
</dbReference>
<feature type="transmembrane region" description="Helical" evidence="12">
    <location>
        <begin position="702"/>
        <end position="724"/>
    </location>
</feature>
<keyword evidence="4" id="KW-0479">Metal-binding</keyword>
<feature type="region of interest" description="Disordered" evidence="11">
    <location>
        <begin position="1"/>
        <end position="32"/>
    </location>
</feature>
<dbReference type="PROSITE" id="PS50048">
    <property type="entry name" value="ZN2_CY6_FUNGAL_2"/>
    <property type="match status" value="1"/>
</dbReference>
<feature type="compositionally biased region" description="Polar residues" evidence="11">
    <location>
        <begin position="64"/>
        <end position="82"/>
    </location>
</feature>
<dbReference type="GO" id="GO:0006351">
    <property type="term" value="P:DNA-templated transcription"/>
    <property type="evidence" value="ECO:0007669"/>
    <property type="project" value="InterPro"/>
</dbReference>
<feature type="transmembrane region" description="Helical" evidence="12">
    <location>
        <begin position="1013"/>
        <end position="1030"/>
    </location>
</feature>
<dbReference type="InterPro" id="IPR007219">
    <property type="entry name" value="XnlR_reg_dom"/>
</dbReference>
<accession>A0A0N1P0N9</accession>
<evidence type="ECO:0000256" key="3">
    <source>
        <dbReference type="ARBA" id="ARBA00022692"/>
    </source>
</evidence>
<evidence type="ECO:0000313" key="15">
    <source>
        <dbReference type="Proteomes" id="UP000038010"/>
    </source>
</evidence>
<dbReference type="InterPro" id="IPR036864">
    <property type="entry name" value="Zn2-C6_fun-type_DNA-bd_sf"/>
</dbReference>
<feature type="compositionally biased region" description="Basic and acidic residues" evidence="11">
    <location>
        <begin position="1173"/>
        <end position="1185"/>
    </location>
</feature>
<dbReference type="Pfam" id="PF04082">
    <property type="entry name" value="Fungal_trans"/>
    <property type="match status" value="1"/>
</dbReference>
<dbReference type="InterPro" id="IPR001248">
    <property type="entry name" value="Pur-cyt_permease"/>
</dbReference>
<organism evidence="14 15">
    <name type="scientific">Cyphellophora attinorum</name>
    <dbReference type="NCBI Taxonomy" id="1664694"/>
    <lineage>
        <taxon>Eukaryota</taxon>
        <taxon>Fungi</taxon>
        <taxon>Dikarya</taxon>
        <taxon>Ascomycota</taxon>
        <taxon>Pezizomycotina</taxon>
        <taxon>Eurotiomycetes</taxon>
        <taxon>Chaetothyriomycetidae</taxon>
        <taxon>Chaetothyriales</taxon>
        <taxon>Cyphellophoraceae</taxon>
        <taxon>Cyphellophora</taxon>
    </lineage>
</organism>
<dbReference type="CDD" id="cd00067">
    <property type="entry name" value="GAL4"/>
    <property type="match status" value="1"/>
</dbReference>
<feature type="transmembrane region" description="Helical" evidence="12">
    <location>
        <begin position="919"/>
        <end position="939"/>
    </location>
</feature>
<comment type="caution">
    <text evidence="14">The sequence shown here is derived from an EMBL/GenBank/DDBJ whole genome shotgun (WGS) entry which is preliminary data.</text>
</comment>
<feature type="transmembrane region" description="Helical" evidence="12">
    <location>
        <begin position="879"/>
        <end position="898"/>
    </location>
</feature>
<dbReference type="InterPro" id="IPR001138">
    <property type="entry name" value="Zn2Cys6_DnaBD"/>
</dbReference>
<feature type="transmembrane region" description="Helical" evidence="12">
    <location>
        <begin position="815"/>
        <end position="831"/>
    </location>
</feature>
<dbReference type="GO" id="GO:0005886">
    <property type="term" value="C:plasma membrane"/>
    <property type="evidence" value="ECO:0007669"/>
    <property type="project" value="TreeGrafter"/>
</dbReference>
<dbReference type="CDD" id="cd11482">
    <property type="entry name" value="SLC-NCS1sbd_NRT1-like"/>
    <property type="match status" value="1"/>
</dbReference>
<name>A0A0N1P0N9_9EURO</name>
<evidence type="ECO:0000256" key="6">
    <source>
        <dbReference type="ARBA" id="ARBA00023015"/>
    </source>
</evidence>
<dbReference type="PANTHER" id="PTHR30618">
    <property type="entry name" value="NCS1 FAMILY PURINE/PYRIMIDINE TRANSPORTER"/>
    <property type="match status" value="1"/>
</dbReference>
<evidence type="ECO:0000256" key="4">
    <source>
        <dbReference type="ARBA" id="ARBA00022723"/>
    </source>
</evidence>
<dbReference type="VEuPathDB" id="FungiDB:AB675_7122"/>
<feature type="transmembrane region" description="Helical" evidence="12">
    <location>
        <begin position="1036"/>
        <end position="1060"/>
    </location>
</feature>
<feature type="transmembrane region" description="Helical" evidence="12">
    <location>
        <begin position="838"/>
        <end position="859"/>
    </location>
</feature>
<dbReference type="SUPFAM" id="SSF57701">
    <property type="entry name" value="Zn2/Cys6 DNA-binding domain"/>
    <property type="match status" value="1"/>
</dbReference>
<dbReference type="GO" id="GO:0015205">
    <property type="term" value="F:nucleobase transmembrane transporter activity"/>
    <property type="evidence" value="ECO:0007669"/>
    <property type="project" value="TreeGrafter"/>
</dbReference>